<keyword evidence="1" id="KW-0167">Capsid protein</keyword>
<dbReference type="Proteomes" id="UP000092714">
    <property type="component" value="Unassembled WGS sequence"/>
</dbReference>
<dbReference type="OrthoDB" id="1683800at2"/>
<name>A0A174WAT0_9CLOT</name>
<protein>
    <submittedName>
        <fullName evidence="1">Coat protein F</fullName>
    </submittedName>
</protein>
<evidence type="ECO:0000313" key="2">
    <source>
        <dbReference type="Proteomes" id="UP000092714"/>
    </source>
</evidence>
<dbReference type="EMBL" id="MAPZ01000019">
    <property type="protein sequence ID" value="OBY10550.1"/>
    <property type="molecule type" value="Genomic_DNA"/>
</dbReference>
<keyword evidence="1" id="KW-0946">Virion</keyword>
<dbReference type="InterPro" id="IPR012851">
    <property type="entry name" value="Spore_coat_CotF-like"/>
</dbReference>
<proteinExistence type="predicted"/>
<gene>
    <name evidence="1" type="ORF">CP373A1_08550</name>
</gene>
<keyword evidence="2" id="KW-1185">Reference proteome</keyword>
<evidence type="ECO:0000313" key="1">
    <source>
        <dbReference type="EMBL" id="OBY10550.1"/>
    </source>
</evidence>
<sequence>MQEKEMISDYLAGLNASLAGYGGIISQTENEQLRQQIITMRNEDETRQYNLFKIAKEKGYYIPAQPATPEEIATVKQEMSQG</sequence>
<dbReference type="AlphaFoldDB" id="A0A174WAT0"/>
<accession>A0A174WAT0</accession>
<comment type="caution">
    <text evidence="1">The sequence shown here is derived from an EMBL/GenBank/DDBJ whole genome shotgun (WGS) entry which is preliminary data.</text>
</comment>
<dbReference type="RefSeq" id="WP_027098218.1">
    <property type="nucleotide sequence ID" value="NZ_CABHIH010000002.1"/>
</dbReference>
<dbReference type="eggNOG" id="COG5577">
    <property type="taxonomic scope" value="Bacteria"/>
</dbReference>
<dbReference type="Pfam" id="PF07875">
    <property type="entry name" value="Coat_F"/>
    <property type="match status" value="1"/>
</dbReference>
<organism evidence="1 2">
    <name type="scientific">Clostridium paraputrificum</name>
    <dbReference type="NCBI Taxonomy" id="29363"/>
    <lineage>
        <taxon>Bacteria</taxon>
        <taxon>Bacillati</taxon>
        <taxon>Bacillota</taxon>
        <taxon>Clostridia</taxon>
        <taxon>Eubacteriales</taxon>
        <taxon>Clostridiaceae</taxon>
        <taxon>Clostridium</taxon>
    </lineage>
</organism>
<dbReference type="GeneID" id="42776044"/>
<reference evidence="1 2" key="1">
    <citation type="submission" date="2016-06" db="EMBL/GenBank/DDBJ databases">
        <authorList>
            <person name="Kjaerup R.B."/>
            <person name="Dalgaard T.S."/>
            <person name="Juul-Madsen H.R."/>
        </authorList>
    </citation>
    <scope>NUCLEOTIDE SEQUENCE [LARGE SCALE GENOMIC DNA]</scope>
    <source>
        <strain evidence="1 2">373-A1</strain>
    </source>
</reference>